<proteinExistence type="predicted"/>
<sequence length="131" mass="13907">MFIMIRKLLIILLSMSLTACSVVMAAKGNGVNPKDLGNCKTRSCLIAAGAIPIDHTKGKKGRLSSENFRATMPTGSAARAAMHGLLDVGTLGLWEVAGTPIEAVKGKKTGYVVAVKYDEDGSTIKHMSFHF</sequence>
<evidence type="ECO:0000256" key="1">
    <source>
        <dbReference type="SAM" id="SignalP"/>
    </source>
</evidence>
<feature type="chain" id="PRO_5043914894" description="Lipoprotein" evidence="1">
    <location>
        <begin position="26"/>
        <end position="131"/>
    </location>
</feature>
<evidence type="ECO:0000313" key="3">
    <source>
        <dbReference type="Proteomes" id="UP000249566"/>
    </source>
</evidence>
<evidence type="ECO:0000313" key="2">
    <source>
        <dbReference type="EMBL" id="SQG89962.1"/>
    </source>
</evidence>
<accession>A0AAX2IVR7</accession>
<dbReference type="EMBL" id="LS483412">
    <property type="protein sequence ID" value="SQG89962.1"/>
    <property type="molecule type" value="Genomic_DNA"/>
</dbReference>
<name>A0AAX2IVR7_LEGPN</name>
<protein>
    <recommendedName>
        <fullName evidence="4">Lipoprotein</fullName>
    </recommendedName>
</protein>
<dbReference type="Proteomes" id="UP000249566">
    <property type="component" value="Chromosome 1"/>
</dbReference>
<organism evidence="2 3">
    <name type="scientific">Legionella pneumophila subsp. pascullei</name>
    <dbReference type="NCBI Taxonomy" id="91890"/>
    <lineage>
        <taxon>Bacteria</taxon>
        <taxon>Pseudomonadati</taxon>
        <taxon>Pseudomonadota</taxon>
        <taxon>Gammaproteobacteria</taxon>
        <taxon>Legionellales</taxon>
        <taxon>Legionellaceae</taxon>
        <taxon>Legionella</taxon>
    </lineage>
</organism>
<evidence type="ECO:0008006" key="4">
    <source>
        <dbReference type="Google" id="ProtNLM"/>
    </source>
</evidence>
<gene>
    <name evidence="2" type="ORF">NCTC12272_01148</name>
</gene>
<reference evidence="2 3" key="1">
    <citation type="submission" date="2018-06" db="EMBL/GenBank/DDBJ databases">
        <authorList>
            <consortium name="Pathogen Informatics"/>
            <person name="Doyle S."/>
        </authorList>
    </citation>
    <scope>NUCLEOTIDE SEQUENCE [LARGE SCALE GENOMIC DNA]</scope>
    <source>
        <strain evidence="2 3">NCTC12272</strain>
    </source>
</reference>
<dbReference type="PROSITE" id="PS51257">
    <property type="entry name" value="PROKAR_LIPOPROTEIN"/>
    <property type="match status" value="1"/>
</dbReference>
<feature type="signal peptide" evidence="1">
    <location>
        <begin position="1"/>
        <end position="25"/>
    </location>
</feature>
<keyword evidence="1" id="KW-0732">Signal</keyword>
<dbReference type="AlphaFoldDB" id="A0AAX2IVR7"/>